<evidence type="ECO:0008006" key="3">
    <source>
        <dbReference type="Google" id="ProtNLM"/>
    </source>
</evidence>
<name>A0ABC8JKB3_ERUVS</name>
<evidence type="ECO:0000313" key="2">
    <source>
        <dbReference type="Proteomes" id="UP001642260"/>
    </source>
</evidence>
<reference evidence="1 2" key="1">
    <citation type="submission" date="2022-03" db="EMBL/GenBank/DDBJ databases">
        <authorList>
            <person name="Macdonald S."/>
            <person name="Ahmed S."/>
            <person name="Newling K."/>
        </authorList>
    </citation>
    <scope>NUCLEOTIDE SEQUENCE [LARGE SCALE GENOMIC DNA]</scope>
</reference>
<comment type="caution">
    <text evidence="1">The sequence shown here is derived from an EMBL/GenBank/DDBJ whole genome shotgun (WGS) entry which is preliminary data.</text>
</comment>
<sequence length="125" mass="14627">MTSGAPLLEYKISHRLEQQRYADDLTIIVDTEILRHDCGNTKKSQFSFSLNEFVQDEYSLNKEKLYYFLIEAGIDEDNDAQFMINDMIFSLSDLPCLKNKRFTRGVWTVFLYVRFPSNEESTSTS</sequence>
<protein>
    <recommendedName>
        <fullName evidence="3">Reverse transcriptase</fullName>
    </recommendedName>
</protein>
<accession>A0ABC8JKB3</accession>
<organism evidence="1 2">
    <name type="scientific">Eruca vesicaria subsp. sativa</name>
    <name type="common">Garden rocket</name>
    <name type="synonym">Eruca sativa</name>
    <dbReference type="NCBI Taxonomy" id="29727"/>
    <lineage>
        <taxon>Eukaryota</taxon>
        <taxon>Viridiplantae</taxon>
        <taxon>Streptophyta</taxon>
        <taxon>Embryophyta</taxon>
        <taxon>Tracheophyta</taxon>
        <taxon>Spermatophyta</taxon>
        <taxon>Magnoliopsida</taxon>
        <taxon>eudicotyledons</taxon>
        <taxon>Gunneridae</taxon>
        <taxon>Pentapetalae</taxon>
        <taxon>rosids</taxon>
        <taxon>malvids</taxon>
        <taxon>Brassicales</taxon>
        <taxon>Brassicaceae</taxon>
        <taxon>Brassiceae</taxon>
        <taxon>Eruca</taxon>
    </lineage>
</organism>
<dbReference type="Proteomes" id="UP001642260">
    <property type="component" value="Unassembled WGS sequence"/>
</dbReference>
<dbReference type="AlphaFoldDB" id="A0ABC8JKB3"/>
<keyword evidence="2" id="KW-1185">Reference proteome</keyword>
<evidence type="ECO:0000313" key="1">
    <source>
        <dbReference type="EMBL" id="CAH8331317.1"/>
    </source>
</evidence>
<gene>
    <name evidence="1" type="ORF">ERUC_LOCUS12334</name>
</gene>
<dbReference type="EMBL" id="CAKOAT010117265">
    <property type="protein sequence ID" value="CAH8331317.1"/>
    <property type="molecule type" value="Genomic_DNA"/>
</dbReference>
<proteinExistence type="predicted"/>